<dbReference type="EMBL" id="JAATJA010000001">
    <property type="protein sequence ID" value="NJB66365.1"/>
    <property type="molecule type" value="Genomic_DNA"/>
</dbReference>
<dbReference type="Proteomes" id="UP000580856">
    <property type="component" value="Unassembled WGS sequence"/>
</dbReference>
<dbReference type="AlphaFoldDB" id="A0A846QLP4"/>
<accession>A0A846QLP4</accession>
<sequence length="111" mass="12668">MEHVTFNETRLGQDGLELDGHRDEAHEVQLADVEFTTNAKYTIGLAVKEIAAHCGMLPHELTRRMRGRMFWQEATEDLMIVFAVPELEADMMIEIPKGHWRFRGADGDASQ</sequence>
<dbReference type="RefSeq" id="WP_167939508.1">
    <property type="nucleotide sequence ID" value="NZ_JAATJA010000001.1"/>
</dbReference>
<name>A0A846QLP4_9BACT</name>
<comment type="caution">
    <text evidence="1">The sequence shown here is derived from an EMBL/GenBank/DDBJ whole genome shotgun (WGS) entry which is preliminary data.</text>
</comment>
<reference evidence="1 2" key="1">
    <citation type="submission" date="2020-03" db="EMBL/GenBank/DDBJ databases">
        <title>Genomic Encyclopedia of Type Strains, Phase IV (KMG-IV): sequencing the most valuable type-strain genomes for metagenomic binning, comparative biology and taxonomic classification.</title>
        <authorList>
            <person name="Goeker M."/>
        </authorList>
    </citation>
    <scope>NUCLEOTIDE SEQUENCE [LARGE SCALE GENOMIC DNA]</scope>
    <source>
        <strain evidence="1 2">DSM 24233</strain>
    </source>
</reference>
<organism evidence="1 2">
    <name type="scientific">Desulfobaculum xiamenense</name>
    <dbReference type="NCBI Taxonomy" id="995050"/>
    <lineage>
        <taxon>Bacteria</taxon>
        <taxon>Pseudomonadati</taxon>
        <taxon>Thermodesulfobacteriota</taxon>
        <taxon>Desulfovibrionia</taxon>
        <taxon>Desulfovibrionales</taxon>
        <taxon>Desulfovibrionaceae</taxon>
        <taxon>Desulfobaculum</taxon>
    </lineage>
</organism>
<keyword evidence="2" id="KW-1185">Reference proteome</keyword>
<evidence type="ECO:0000313" key="1">
    <source>
        <dbReference type="EMBL" id="NJB66365.1"/>
    </source>
</evidence>
<gene>
    <name evidence="1" type="ORF">GGQ74_000005</name>
</gene>
<evidence type="ECO:0000313" key="2">
    <source>
        <dbReference type="Proteomes" id="UP000580856"/>
    </source>
</evidence>
<proteinExistence type="predicted"/>
<protein>
    <submittedName>
        <fullName evidence="1">Uncharacterized protein</fullName>
    </submittedName>
</protein>